<dbReference type="OrthoDB" id="265495at2759"/>
<feature type="region of interest" description="Disordered" evidence="1">
    <location>
        <begin position="827"/>
        <end position="847"/>
    </location>
</feature>
<evidence type="ECO:0000256" key="1">
    <source>
        <dbReference type="SAM" id="MobiDB-lite"/>
    </source>
</evidence>
<dbReference type="Proteomes" id="UP000419144">
    <property type="component" value="Unassembled WGS sequence"/>
</dbReference>
<feature type="compositionally biased region" description="Low complexity" evidence="1">
    <location>
        <begin position="193"/>
        <end position="214"/>
    </location>
</feature>
<feature type="compositionally biased region" description="Polar residues" evidence="1">
    <location>
        <begin position="541"/>
        <end position="555"/>
    </location>
</feature>
<feature type="compositionally biased region" description="Polar residues" evidence="1">
    <location>
        <begin position="166"/>
        <end position="179"/>
    </location>
</feature>
<feature type="compositionally biased region" description="Low complexity" evidence="1">
    <location>
        <begin position="361"/>
        <end position="377"/>
    </location>
</feature>
<gene>
    <name evidence="2" type="ORF">LtaPh_2010200</name>
</gene>
<feature type="region of interest" description="Disordered" evidence="1">
    <location>
        <begin position="291"/>
        <end position="319"/>
    </location>
</feature>
<feature type="compositionally biased region" description="Low complexity" evidence="1">
    <location>
        <begin position="235"/>
        <end position="245"/>
    </location>
</feature>
<feature type="compositionally biased region" description="Low complexity" evidence="1">
    <location>
        <begin position="99"/>
        <end position="116"/>
    </location>
</feature>
<feature type="region of interest" description="Disordered" evidence="1">
    <location>
        <begin position="52"/>
        <end position="262"/>
    </location>
</feature>
<keyword evidence="3" id="KW-1185">Reference proteome</keyword>
<feature type="compositionally biased region" description="Polar residues" evidence="1">
    <location>
        <begin position="429"/>
        <end position="439"/>
    </location>
</feature>
<feature type="region of interest" description="Disordered" evidence="1">
    <location>
        <begin position="595"/>
        <end position="618"/>
    </location>
</feature>
<feature type="compositionally biased region" description="Basic and acidic residues" evidence="1">
    <location>
        <begin position="399"/>
        <end position="408"/>
    </location>
</feature>
<protein>
    <submittedName>
        <fullName evidence="2">Uncharacterized protein</fullName>
    </submittedName>
</protein>
<feature type="region of interest" description="Disordered" evidence="1">
    <location>
        <begin position="356"/>
        <end position="439"/>
    </location>
</feature>
<feature type="compositionally biased region" description="Low complexity" evidence="1">
    <location>
        <begin position="830"/>
        <end position="839"/>
    </location>
</feature>
<evidence type="ECO:0000313" key="2">
    <source>
        <dbReference type="EMBL" id="GET88162.1"/>
    </source>
</evidence>
<feature type="compositionally biased region" description="Polar residues" evidence="1">
    <location>
        <begin position="564"/>
        <end position="574"/>
    </location>
</feature>
<dbReference type="VEuPathDB" id="TriTrypDB:LtaPh_2010200"/>
<feature type="region of interest" description="Disordered" evidence="1">
    <location>
        <begin position="459"/>
        <end position="580"/>
    </location>
</feature>
<dbReference type="EMBL" id="BLBS01000025">
    <property type="protein sequence ID" value="GET88162.1"/>
    <property type="molecule type" value="Genomic_DNA"/>
</dbReference>
<sequence>MLGMSVSKSSSGDYLYGEYDGVMGVEAILHTTGSDSPIRTGSPVLADNDVGVYGNHISPQSDNRNNGIHTPLSRGAPRKPARMNANIAGNGDNESSMLSSAATASGTHGAVSGSSSDEAAAPSAGRRTNGPHTSSEADKHDAGTFPSRQGTRKAMHTDDVVHLPSIGNQQQMRQKNSEVFPTRARGTASVPDASGAATSTTSGAGNTRTAGTGAKPLTSTESLEPLQTSKGCYGAASSNQQSASAAERKQKPPYHAPPLSPMTVKGRHGITDTNGTDAAGSATIDSSVGASLQDVGTRHRPVTDGTVKRGESLGTNEGSYMNGLCSRSTTHKTTCNNSNAVTVSKTNGWVKEEARRIDSLTSASRSTTTSPRANPPAVEDSINSGKTRNLARQVVSQFPRERMKDSSDKSSSGAKCPSAGANEDGSGHTKVNTSPEPTTTKAYVWSDDYEMASTPSISSTNFSVAPMPRVSPRQVASGLKPTTAVDRNNRNDTKTPPQADVTPVHPLSAETVEAASGNGVTSSTELAHTPPRKVFARPQKPASNNSGAAAQSTCPTPHVPLTNPPSTTATSSRFSNAAQNAAVASSPASLKTAQASANAVATAKGDRPPSAPHTPTLSHRRVMNAVDTSQHFTTHIPGPVAAHGQAGDAEMGLPYSDERRAALEAWADVLVLSITIRGQGMTPTQKARETAKMRARPDDARQMYAPVNGQGRQEVAGEPCDLNYDVHNVVVQLRHRNRPLMLNYPPRLPLEVDMRPRMRRQRTPRSFYGNRMPHVGDAWFKGALNDARMVESPDIDSLEKREEAEFIRNGGDPATRRNRYGQANNVYGHQQQQQQRPPQNGGVGGAAVETGINAMNRNGVCTEQPAS</sequence>
<accession>A0A640KFE3</accession>
<dbReference type="AlphaFoldDB" id="A0A640KFE3"/>
<proteinExistence type="predicted"/>
<comment type="caution">
    <text evidence="2">The sequence shown here is derived from an EMBL/GenBank/DDBJ whole genome shotgun (WGS) entry which is preliminary data.</text>
</comment>
<feature type="compositionally biased region" description="Polar residues" evidence="1">
    <location>
        <begin position="217"/>
        <end position="230"/>
    </location>
</feature>
<feature type="compositionally biased region" description="Polar residues" evidence="1">
    <location>
        <begin position="57"/>
        <end position="68"/>
    </location>
</feature>
<name>A0A640KFE3_LEITA</name>
<reference evidence="2" key="1">
    <citation type="submission" date="2019-11" db="EMBL/GenBank/DDBJ databases">
        <title>Leishmania tarentolae CDS.</title>
        <authorList>
            <person name="Goto Y."/>
            <person name="Yamagishi J."/>
        </authorList>
    </citation>
    <scope>NUCLEOTIDE SEQUENCE [LARGE SCALE GENOMIC DNA]</scope>
    <source>
        <strain evidence="2">Parrot Tar II</strain>
    </source>
</reference>
<organism evidence="2 3">
    <name type="scientific">Leishmania tarentolae</name>
    <name type="common">Sauroleishmania tarentolae</name>
    <dbReference type="NCBI Taxonomy" id="5689"/>
    <lineage>
        <taxon>Eukaryota</taxon>
        <taxon>Discoba</taxon>
        <taxon>Euglenozoa</taxon>
        <taxon>Kinetoplastea</taxon>
        <taxon>Metakinetoplastina</taxon>
        <taxon>Trypanosomatida</taxon>
        <taxon>Trypanosomatidae</taxon>
        <taxon>Leishmaniinae</taxon>
        <taxon>Leishmania</taxon>
        <taxon>lizard Leishmania</taxon>
    </lineage>
</organism>
<evidence type="ECO:0000313" key="3">
    <source>
        <dbReference type="Proteomes" id="UP000419144"/>
    </source>
</evidence>